<comment type="subunit">
    <text evidence="4">Homodimer.</text>
</comment>
<evidence type="ECO:0000256" key="5">
    <source>
        <dbReference type="ARBA" id="ARBA00012452"/>
    </source>
</evidence>
<dbReference type="OMA" id="ADFIMYE"/>
<dbReference type="GO" id="GO:0006749">
    <property type="term" value="P:glutathione metabolic process"/>
    <property type="evidence" value="ECO:0007669"/>
    <property type="project" value="TreeGrafter"/>
</dbReference>
<dbReference type="InterPro" id="IPR050213">
    <property type="entry name" value="GST_superfamily"/>
</dbReference>
<dbReference type="STRING" id="6211.A0A087VWB2"/>
<evidence type="ECO:0000256" key="1">
    <source>
        <dbReference type="ARBA" id="ARBA00002446"/>
    </source>
</evidence>
<dbReference type="InterPro" id="IPR004045">
    <property type="entry name" value="Glutathione_S-Trfase_N"/>
</dbReference>
<dbReference type="AlphaFoldDB" id="A0A087VWB2"/>
<comment type="function">
    <text evidence="1">GST isoenzymes appear to play a central role in the parasite detoxification system. Other functions are also suspected including a role in increasing the solubility of haematin in the parasite gut.</text>
</comment>
<dbReference type="eggNOG" id="KOG1695">
    <property type="taxonomic scope" value="Eukaryota"/>
</dbReference>
<evidence type="ECO:0000256" key="7">
    <source>
        <dbReference type="ARBA" id="ARBA00047960"/>
    </source>
</evidence>
<dbReference type="InterPro" id="IPR036282">
    <property type="entry name" value="Glutathione-S-Trfase_C_sf"/>
</dbReference>
<dbReference type="EMBL" id="LN901826">
    <property type="protein sequence ID" value="CDI96481.2"/>
    <property type="molecule type" value="Genomic_DNA"/>
</dbReference>
<dbReference type="InterPro" id="IPR010987">
    <property type="entry name" value="Glutathione-S-Trfase_C-like"/>
</dbReference>
<evidence type="ECO:0000259" key="9">
    <source>
        <dbReference type="PROSITE" id="PS50405"/>
    </source>
</evidence>
<dbReference type="OrthoDB" id="4951845at2759"/>
<organism evidence="10 11">
    <name type="scientific">Echinococcus multilocularis</name>
    <name type="common">Fox tapeworm</name>
    <dbReference type="NCBI Taxonomy" id="6211"/>
    <lineage>
        <taxon>Eukaryota</taxon>
        <taxon>Metazoa</taxon>
        <taxon>Spiralia</taxon>
        <taxon>Lophotrochozoa</taxon>
        <taxon>Platyhelminthes</taxon>
        <taxon>Cestoda</taxon>
        <taxon>Eucestoda</taxon>
        <taxon>Cyclophyllidea</taxon>
        <taxon>Taeniidae</taxon>
        <taxon>Echinococcus</taxon>
    </lineage>
</organism>
<dbReference type="Pfam" id="PF02798">
    <property type="entry name" value="GST_N"/>
    <property type="match status" value="1"/>
</dbReference>
<gene>
    <name evidence="10" type="ORF">EmuJ_000005400</name>
</gene>
<evidence type="ECO:0000313" key="10">
    <source>
        <dbReference type="EMBL" id="CDI96481.2"/>
    </source>
</evidence>
<dbReference type="SFLD" id="SFLDS00019">
    <property type="entry name" value="Glutathione_Transferase_(cytos"/>
    <property type="match status" value="1"/>
</dbReference>
<keyword evidence="11" id="KW-1185">Reference proteome</keyword>
<dbReference type="InterPro" id="IPR040079">
    <property type="entry name" value="Glutathione_S-Trfase"/>
</dbReference>
<accession>A0A087VWB2</accession>
<name>A0A087VWB2_ECHMU</name>
<evidence type="ECO:0000256" key="3">
    <source>
        <dbReference type="ARBA" id="ARBA00005861"/>
    </source>
</evidence>
<dbReference type="PROSITE" id="PS50405">
    <property type="entry name" value="GST_CTER"/>
    <property type="match status" value="1"/>
</dbReference>
<dbReference type="Pfam" id="PF14497">
    <property type="entry name" value="GST_C_3"/>
    <property type="match status" value="1"/>
</dbReference>
<dbReference type="Proteomes" id="UP000017246">
    <property type="component" value="Unassembled WGS sequence"/>
</dbReference>
<dbReference type="SUPFAM" id="SSF52833">
    <property type="entry name" value="Thioredoxin-like"/>
    <property type="match status" value="1"/>
</dbReference>
<evidence type="ECO:0000313" key="11">
    <source>
        <dbReference type="Proteomes" id="UP000017246"/>
    </source>
</evidence>
<dbReference type="SUPFAM" id="SSF47616">
    <property type="entry name" value="GST C-terminal domain-like"/>
    <property type="match status" value="1"/>
</dbReference>
<dbReference type="Gene3D" id="1.20.1050.10">
    <property type="match status" value="1"/>
</dbReference>
<feature type="domain" description="GST C-terminal" evidence="9">
    <location>
        <begin position="88"/>
        <end position="205"/>
    </location>
</feature>
<dbReference type="FunFam" id="1.20.1050.10:FF:000003">
    <property type="entry name" value="Glutathione S-transferase 2"/>
    <property type="match status" value="1"/>
</dbReference>
<feature type="domain" description="GST N-terminal" evidence="8">
    <location>
        <begin position="1"/>
        <end position="86"/>
    </location>
</feature>
<comment type="catalytic activity">
    <reaction evidence="7">
        <text>RX + glutathione = an S-substituted glutathione + a halide anion + H(+)</text>
        <dbReference type="Rhea" id="RHEA:16437"/>
        <dbReference type="ChEBI" id="CHEBI:15378"/>
        <dbReference type="ChEBI" id="CHEBI:16042"/>
        <dbReference type="ChEBI" id="CHEBI:17792"/>
        <dbReference type="ChEBI" id="CHEBI:57925"/>
        <dbReference type="ChEBI" id="CHEBI:90779"/>
        <dbReference type="EC" id="2.5.1.18"/>
    </reaction>
</comment>
<reference evidence="10" key="2">
    <citation type="submission" date="2015-11" db="EMBL/GenBank/DDBJ databases">
        <authorList>
            <person name="Zhang Y."/>
            <person name="Guo Z."/>
        </authorList>
    </citation>
    <scope>NUCLEOTIDE SEQUENCE</scope>
</reference>
<dbReference type="PROSITE" id="PS50404">
    <property type="entry name" value="GST_NTER"/>
    <property type="match status" value="1"/>
</dbReference>
<dbReference type="SFLD" id="SFLDG01205">
    <property type="entry name" value="AMPS.1"/>
    <property type="match status" value="1"/>
</dbReference>
<dbReference type="PANTHER" id="PTHR11571:SF222">
    <property type="entry name" value="GLUTATHIONE TRANSFERASE"/>
    <property type="match status" value="1"/>
</dbReference>
<proteinExistence type="inferred from homology"/>
<dbReference type="InterPro" id="IPR004046">
    <property type="entry name" value="GST_C"/>
</dbReference>
<dbReference type="Gene3D" id="3.40.30.10">
    <property type="entry name" value="Glutaredoxin"/>
    <property type="match status" value="1"/>
</dbReference>
<comment type="function">
    <text evidence="2">Conjugation of reduced glutathione to a wide number of exogenous and endogenous hydrophobic electrophiles.</text>
</comment>
<keyword evidence="6 10" id="KW-0808">Transferase</keyword>
<dbReference type="InterPro" id="IPR036249">
    <property type="entry name" value="Thioredoxin-like_sf"/>
</dbReference>
<evidence type="ECO:0000256" key="6">
    <source>
        <dbReference type="ARBA" id="ARBA00022679"/>
    </source>
</evidence>
<dbReference type="GO" id="GO:0004364">
    <property type="term" value="F:glutathione transferase activity"/>
    <property type="evidence" value="ECO:0007669"/>
    <property type="project" value="UniProtKB-EC"/>
</dbReference>
<dbReference type="EC" id="2.5.1.18" evidence="5"/>
<sequence length="217" mass="25381">MLPALGYWKIRGLAEQCRLLLKYLGVKYVERQYKFAPAFDHLEWLSEKFSLGVDFPNVPYYIDGDVKLTQSGAILEYIADEHGMIPECKKRRAVPHMLQCEAMDLRMSFVMTCYNPDLEKLKPGFLETLSQKLPKFEAYLGEKDWLTGDEVNYPDFNLCELLNQLRKFEPSCLEMYPKLQSYLTRFENLPALREYMASKEFKTRPCNAPIAQWVSDC</sequence>
<comment type="similarity">
    <text evidence="3">Belongs to the GST superfamily. Mu family.</text>
</comment>
<evidence type="ECO:0000259" key="8">
    <source>
        <dbReference type="PROSITE" id="PS50404"/>
    </source>
</evidence>
<protein>
    <recommendedName>
        <fullName evidence="5">glutathione transferase</fullName>
        <ecNumber evidence="5">2.5.1.18</ecNumber>
    </recommendedName>
</protein>
<reference evidence="10" key="1">
    <citation type="journal article" date="2013" name="Nature">
        <title>The genomes of four tapeworm species reveal adaptations to parasitism.</title>
        <authorList>
            <person name="Tsai I.J."/>
            <person name="Zarowiecki M."/>
            <person name="Holroyd N."/>
            <person name="Garciarrubio A."/>
            <person name="Sanchez-Flores A."/>
            <person name="Brooks K.L."/>
            <person name="Tracey A."/>
            <person name="Bobes R.J."/>
            <person name="Fragoso G."/>
            <person name="Sciutto E."/>
            <person name="Aslett M."/>
            <person name="Beasley H."/>
            <person name="Bennett H.M."/>
            <person name="Cai J."/>
            <person name="Camicia F."/>
            <person name="Clark R."/>
            <person name="Cucher M."/>
            <person name="De Silva N."/>
            <person name="Day T.A."/>
            <person name="Deplazes P."/>
            <person name="Estrada K."/>
            <person name="Fernandez C."/>
            <person name="Holland P.W."/>
            <person name="Hou J."/>
            <person name="Hu S."/>
            <person name="Huckvale T."/>
            <person name="Hung S.S."/>
            <person name="Kamenetzky L."/>
            <person name="Keane J.A."/>
            <person name="Kiss F."/>
            <person name="Koziol U."/>
            <person name="Lambert O."/>
            <person name="Liu K."/>
            <person name="Luo X."/>
            <person name="Luo Y."/>
            <person name="Macchiaroli N."/>
            <person name="Nichol S."/>
            <person name="Paps J."/>
            <person name="Parkinson J."/>
            <person name="Pouchkina-Stantcheva N."/>
            <person name="Riddiford N."/>
            <person name="Rosenzvit M."/>
            <person name="Salinas G."/>
            <person name="Wasmuth J.D."/>
            <person name="Zamanian M."/>
            <person name="Zheng Y."/>
            <person name="Cai X."/>
            <person name="Soberon X."/>
            <person name="Olson P.D."/>
            <person name="Laclette J.P."/>
            <person name="Brehm K."/>
            <person name="Berriman M."/>
            <person name="Garciarrubio A."/>
            <person name="Bobes R.J."/>
            <person name="Fragoso G."/>
            <person name="Sanchez-Flores A."/>
            <person name="Estrada K."/>
            <person name="Cevallos M.A."/>
            <person name="Morett E."/>
            <person name="Gonzalez V."/>
            <person name="Portillo T."/>
            <person name="Ochoa-Leyva A."/>
            <person name="Jose M.V."/>
            <person name="Sciutto E."/>
            <person name="Landa A."/>
            <person name="Jimenez L."/>
            <person name="Valdes V."/>
            <person name="Carrero J.C."/>
            <person name="Larralde C."/>
            <person name="Morales-Montor J."/>
            <person name="Limon-Lason J."/>
            <person name="Soberon X."/>
            <person name="Laclette J.P."/>
        </authorList>
    </citation>
    <scope>NUCLEOTIDE SEQUENCE [LARGE SCALE GENOMIC DNA]</scope>
</reference>
<evidence type="ECO:0000256" key="4">
    <source>
        <dbReference type="ARBA" id="ARBA00011738"/>
    </source>
</evidence>
<dbReference type="SFLD" id="SFLDG00363">
    <property type="entry name" value="AMPS_(cytGST):_Alpha-__Mu-__Pi"/>
    <property type="match status" value="1"/>
</dbReference>
<dbReference type="PANTHER" id="PTHR11571">
    <property type="entry name" value="GLUTATHIONE S-TRANSFERASE"/>
    <property type="match status" value="1"/>
</dbReference>
<evidence type="ECO:0000256" key="2">
    <source>
        <dbReference type="ARBA" id="ARBA00003701"/>
    </source>
</evidence>
<dbReference type="CDD" id="cd03075">
    <property type="entry name" value="GST_N_Mu"/>
    <property type="match status" value="1"/>
</dbReference>